<feature type="domain" description="AbiEi antitoxin C-terminal" evidence="1">
    <location>
        <begin position="90"/>
        <end position="200"/>
    </location>
</feature>
<dbReference type="EMBL" id="RKLN01000005">
    <property type="protein sequence ID" value="RVW01605.1"/>
    <property type="molecule type" value="Genomic_DNA"/>
</dbReference>
<evidence type="ECO:0000313" key="4">
    <source>
        <dbReference type="Proteomes" id="UP000284333"/>
    </source>
</evidence>
<proteinExistence type="predicted"/>
<evidence type="ECO:0000259" key="1">
    <source>
        <dbReference type="Pfam" id="PF09407"/>
    </source>
</evidence>
<organism evidence="3 4">
    <name type="scientific">Rhodococcus spongiicola</name>
    <dbReference type="NCBI Taxonomy" id="2487352"/>
    <lineage>
        <taxon>Bacteria</taxon>
        <taxon>Bacillati</taxon>
        <taxon>Actinomycetota</taxon>
        <taxon>Actinomycetes</taxon>
        <taxon>Mycobacteriales</taxon>
        <taxon>Nocardiaceae</taxon>
        <taxon>Rhodococcus</taxon>
    </lineage>
</organism>
<reference evidence="3 4" key="1">
    <citation type="submission" date="2018-11" db="EMBL/GenBank/DDBJ databases">
        <title>Rhodococcus spongicola sp. nov. and Rhodococcus xishaensis sp. nov. from marine sponges.</title>
        <authorList>
            <person name="Li L."/>
            <person name="Lin H.W."/>
        </authorList>
    </citation>
    <scope>NUCLEOTIDE SEQUENCE [LARGE SCALE GENOMIC DNA]</scope>
    <source>
        <strain evidence="3 4">LHW50502</strain>
    </source>
</reference>
<gene>
    <name evidence="3" type="ORF">EF834_14410</name>
</gene>
<dbReference type="Pfam" id="PF09407">
    <property type="entry name" value="AbiEi_1"/>
    <property type="match status" value="1"/>
</dbReference>
<dbReference type="Proteomes" id="UP000284333">
    <property type="component" value="Unassembled WGS sequence"/>
</dbReference>
<evidence type="ECO:0000313" key="3">
    <source>
        <dbReference type="EMBL" id="RVW01605.1"/>
    </source>
</evidence>
<keyword evidence="4" id="KW-1185">Reference proteome</keyword>
<dbReference type="Pfam" id="PF13338">
    <property type="entry name" value="AbiEi_4"/>
    <property type="match status" value="1"/>
</dbReference>
<dbReference type="AlphaFoldDB" id="A0A3S3B2H7"/>
<comment type="caution">
    <text evidence="3">The sequence shown here is derived from an EMBL/GenBank/DDBJ whole genome shotgun (WGS) entry which is preliminary data.</text>
</comment>
<dbReference type="InterPro" id="IPR018547">
    <property type="entry name" value="AbiEi_C"/>
</dbReference>
<dbReference type="InterPro" id="IPR025159">
    <property type="entry name" value="AbiEi_N"/>
</dbReference>
<feature type="domain" description="AbiEi antitoxin N-terminal" evidence="2">
    <location>
        <begin position="17"/>
        <end position="65"/>
    </location>
</feature>
<evidence type="ECO:0000259" key="2">
    <source>
        <dbReference type="Pfam" id="PF13338"/>
    </source>
</evidence>
<accession>A0A3S3B2H7</accession>
<name>A0A3S3B2H7_9NOCA</name>
<sequence>MAGWRDPRREPTPEVGEDLRRLALRQAGYFTTRQALRLGCNAEDIDGRLAEGSWLRIERDLFRLASFPRSDLEEYAKWCAWFEGAAVVSHQSAAELHGLGHLHPSFVHLTTARSAPAPTRRLALHRRELRPEDCEQTGTFPITTPLCTALDLAAGGIAQDLFDEVVSDGVAIGRIDPEELRAECDGRPQQVAERIAHALGVCD</sequence>
<dbReference type="RefSeq" id="WP_127947905.1">
    <property type="nucleotide sequence ID" value="NZ_RKLN01000005.1"/>
</dbReference>
<dbReference type="OrthoDB" id="4474765at2"/>
<protein>
    <submittedName>
        <fullName evidence="3">Uncharacterized protein</fullName>
    </submittedName>
</protein>